<evidence type="ECO:0000313" key="2">
    <source>
        <dbReference type="EMBL" id="MBB5961482.1"/>
    </source>
</evidence>
<protein>
    <submittedName>
        <fullName evidence="2">Uncharacterized protein</fullName>
    </submittedName>
</protein>
<proteinExistence type="predicted"/>
<dbReference type="EMBL" id="JACHJJ010000002">
    <property type="protein sequence ID" value="MBB5961482.1"/>
    <property type="molecule type" value="Genomic_DNA"/>
</dbReference>
<reference evidence="2 3" key="1">
    <citation type="submission" date="2020-08" db="EMBL/GenBank/DDBJ databases">
        <title>Genomic Encyclopedia of Type Strains, Phase III (KMG-III): the genomes of soil and plant-associated and newly described type strains.</title>
        <authorList>
            <person name="Whitman W."/>
        </authorList>
    </citation>
    <scope>NUCLEOTIDE SEQUENCE [LARGE SCALE GENOMIC DNA]</scope>
    <source>
        <strain evidence="2 3">CECT 3303</strain>
    </source>
</reference>
<comment type="caution">
    <text evidence="2">The sequence shown here is derived from an EMBL/GenBank/DDBJ whole genome shotgun (WGS) entry which is preliminary data.</text>
</comment>
<name>A0A841CST3_PLAVE</name>
<evidence type="ECO:0000256" key="1">
    <source>
        <dbReference type="SAM" id="SignalP"/>
    </source>
</evidence>
<feature type="signal peptide" evidence="1">
    <location>
        <begin position="1"/>
        <end position="27"/>
    </location>
</feature>
<evidence type="ECO:0000313" key="3">
    <source>
        <dbReference type="Proteomes" id="UP000562352"/>
    </source>
</evidence>
<dbReference type="RefSeq" id="WP_184938409.1">
    <property type="nucleotide sequence ID" value="NZ_BAAAWZ010000001.1"/>
</dbReference>
<gene>
    <name evidence="2" type="ORF">FHS22_000739</name>
</gene>
<sequence>MKAKTSRRGLRPRPWHALAVPSAIAMAVAVPGAAAHPSALQPWTVTGTVDMHISDYETFGSNETCNHRIPITNTGTTGTTSNYWYFGKCGGEIRVEIHYRISRDQSGKLSANGDVYFYEGASENTTDLDGTEHFNLPVPPRSSGSTRIHVANYAEGQPADFARVTLALNNP</sequence>
<keyword evidence="1" id="KW-0732">Signal</keyword>
<dbReference type="AlphaFoldDB" id="A0A841CST3"/>
<organism evidence="2 3">
    <name type="scientific">Planomonospora venezuelensis</name>
    <dbReference type="NCBI Taxonomy" id="1999"/>
    <lineage>
        <taxon>Bacteria</taxon>
        <taxon>Bacillati</taxon>
        <taxon>Actinomycetota</taxon>
        <taxon>Actinomycetes</taxon>
        <taxon>Streptosporangiales</taxon>
        <taxon>Streptosporangiaceae</taxon>
        <taxon>Planomonospora</taxon>
    </lineage>
</organism>
<keyword evidence="3" id="KW-1185">Reference proteome</keyword>
<dbReference type="Proteomes" id="UP000562352">
    <property type="component" value="Unassembled WGS sequence"/>
</dbReference>
<feature type="chain" id="PRO_5038605698" evidence="1">
    <location>
        <begin position="28"/>
        <end position="171"/>
    </location>
</feature>
<accession>A0A841CST3</accession>